<protein>
    <submittedName>
        <fullName evidence="7">ABC transporter related protein</fullName>
    </submittedName>
</protein>
<evidence type="ECO:0000256" key="3">
    <source>
        <dbReference type="ARBA" id="ARBA00022741"/>
    </source>
</evidence>
<evidence type="ECO:0000313" key="8">
    <source>
        <dbReference type="Proteomes" id="UP000008915"/>
    </source>
</evidence>
<dbReference type="EMBL" id="CP002344">
    <property type="protein sequence ID" value="ADU52056.1"/>
    <property type="molecule type" value="Genomic_DNA"/>
</dbReference>
<dbReference type="PANTHER" id="PTHR42734:SF5">
    <property type="entry name" value="IRON TRANSPORT SYSTEM ATP-BINDING PROTEIN HI_0361-RELATED"/>
    <property type="match status" value="1"/>
</dbReference>
<keyword evidence="2" id="KW-0813">Transport</keyword>
<dbReference type="STRING" id="644966.Tmar_1973"/>
<dbReference type="Pfam" id="PF00005">
    <property type="entry name" value="ABC_tran"/>
    <property type="match status" value="1"/>
</dbReference>
<keyword evidence="3" id="KW-0547">Nucleotide-binding</keyword>
<dbReference type="InterPro" id="IPR050153">
    <property type="entry name" value="Metal_Ion_Import_ABC"/>
</dbReference>
<dbReference type="InterPro" id="IPR017871">
    <property type="entry name" value="ABC_transporter-like_CS"/>
</dbReference>
<feature type="domain" description="ABC transporter" evidence="6">
    <location>
        <begin position="43"/>
        <end position="274"/>
    </location>
</feature>
<organism evidence="7 8">
    <name type="scientific">Thermaerobacter marianensis (strain ATCC 700841 / DSM 12885 / JCM 10246 / 7p75a)</name>
    <dbReference type="NCBI Taxonomy" id="644966"/>
    <lineage>
        <taxon>Bacteria</taxon>
        <taxon>Bacillati</taxon>
        <taxon>Bacillota</taxon>
        <taxon>Clostridia</taxon>
        <taxon>Eubacteriales</taxon>
        <taxon>Clostridiales Family XVII. Incertae Sedis</taxon>
        <taxon>Thermaerobacter</taxon>
    </lineage>
</organism>
<dbReference type="PANTHER" id="PTHR42734">
    <property type="entry name" value="METAL TRANSPORT SYSTEM ATP-BINDING PROTEIN TM_0124-RELATED"/>
    <property type="match status" value="1"/>
</dbReference>
<dbReference type="CDD" id="cd03235">
    <property type="entry name" value="ABC_Metallic_Cations"/>
    <property type="match status" value="1"/>
</dbReference>
<accession>E6SJ32</accession>
<dbReference type="HOGENOM" id="CLU_000604_1_11_9"/>
<dbReference type="InterPro" id="IPR027417">
    <property type="entry name" value="P-loop_NTPase"/>
</dbReference>
<evidence type="ECO:0000259" key="6">
    <source>
        <dbReference type="PROSITE" id="PS50893"/>
    </source>
</evidence>
<dbReference type="eggNOG" id="COG1121">
    <property type="taxonomic scope" value="Bacteria"/>
</dbReference>
<reference evidence="7 8" key="1">
    <citation type="journal article" date="2010" name="Stand. Genomic Sci.">
        <title>Complete genome sequence of Thermaerobacter marianensis type strain (7p75a).</title>
        <authorList>
            <person name="Han C."/>
            <person name="Gu W."/>
            <person name="Zhang X."/>
            <person name="Lapidus A."/>
            <person name="Nolan M."/>
            <person name="Copeland A."/>
            <person name="Lucas S."/>
            <person name="Del Rio T.G."/>
            <person name="Tice H."/>
            <person name="Cheng J.F."/>
            <person name="Tapia R."/>
            <person name="Goodwin L."/>
            <person name="Pitluck S."/>
            <person name="Pagani I."/>
            <person name="Ivanova N."/>
            <person name="Mavromatis K."/>
            <person name="Mikhailova N."/>
            <person name="Pati A."/>
            <person name="Chen A."/>
            <person name="Palaniappan K."/>
            <person name="Land M."/>
            <person name="Hauser L."/>
            <person name="Chang Y.J."/>
            <person name="Jeffries C.D."/>
            <person name="Schneider S."/>
            <person name="Rohde M."/>
            <person name="Goker M."/>
            <person name="Pukall R."/>
            <person name="Woyke T."/>
            <person name="Bristow J."/>
            <person name="Eisen J.A."/>
            <person name="Markowitz V."/>
            <person name="Hugenholtz P."/>
            <person name="Kyrpides N.C."/>
            <person name="Klenk H.P."/>
            <person name="Detter J.C."/>
        </authorList>
    </citation>
    <scope>NUCLEOTIDE SEQUENCE [LARGE SCALE GENOMIC DNA]</scope>
    <source>
        <strain evidence="8">ATCC 700841 / DSM 12885 / JCM 10246 / 7p75a</strain>
    </source>
</reference>
<feature type="region of interest" description="Disordered" evidence="5">
    <location>
        <begin position="1"/>
        <end position="33"/>
    </location>
</feature>
<evidence type="ECO:0000256" key="4">
    <source>
        <dbReference type="ARBA" id="ARBA00022840"/>
    </source>
</evidence>
<name>E6SJ32_THEM7</name>
<evidence type="ECO:0000313" key="7">
    <source>
        <dbReference type="EMBL" id="ADU52056.1"/>
    </source>
</evidence>
<keyword evidence="8" id="KW-1185">Reference proteome</keyword>
<gene>
    <name evidence="7" type="ordered locus">Tmar_1973</name>
</gene>
<proteinExistence type="inferred from homology"/>
<dbReference type="Gene3D" id="3.40.50.300">
    <property type="entry name" value="P-loop containing nucleotide triphosphate hydrolases"/>
    <property type="match status" value="1"/>
</dbReference>
<evidence type="ECO:0000256" key="2">
    <source>
        <dbReference type="ARBA" id="ARBA00022448"/>
    </source>
</evidence>
<dbReference type="PROSITE" id="PS50893">
    <property type="entry name" value="ABC_TRANSPORTER_2"/>
    <property type="match status" value="1"/>
</dbReference>
<keyword evidence="4" id="KW-0067">ATP-binding</keyword>
<dbReference type="Proteomes" id="UP000008915">
    <property type="component" value="Chromosome"/>
</dbReference>
<dbReference type="InterPro" id="IPR003593">
    <property type="entry name" value="AAA+_ATPase"/>
</dbReference>
<evidence type="ECO:0000256" key="1">
    <source>
        <dbReference type="ARBA" id="ARBA00005417"/>
    </source>
</evidence>
<dbReference type="SUPFAM" id="SSF52540">
    <property type="entry name" value="P-loop containing nucleoside triphosphate hydrolases"/>
    <property type="match status" value="1"/>
</dbReference>
<dbReference type="PROSITE" id="PS00211">
    <property type="entry name" value="ABC_TRANSPORTER_1"/>
    <property type="match status" value="1"/>
</dbReference>
<comment type="similarity">
    <text evidence="1">Belongs to the ABC transporter superfamily.</text>
</comment>
<dbReference type="RefSeq" id="WP_013496356.1">
    <property type="nucleotide sequence ID" value="NC_014831.1"/>
</dbReference>
<evidence type="ECO:0000256" key="5">
    <source>
        <dbReference type="SAM" id="MobiDB-lite"/>
    </source>
</evidence>
<dbReference type="FunFam" id="3.40.50.300:FF:000134">
    <property type="entry name" value="Iron-enterobactin ABC transporter ATP-binding protein"/>
    <property type="match status" value="1"/>
</dbReference>
<dbReference type="SMART" id="SM00382">
    <property type="entry name" value="AAA"/>
    <property type="match status" value="1"/>
</dbReference>
<dbReference type="GO" id="GO:0016887">
    <property type="term" value="F:ATP hydrolysis activity"/>
    <property type="evidence" value="ECO:0007669"/>
    <property type="project" value="InterPro"/>
</dbReference>
<dbReference type="GO" id="GO:0005524">
    <property type="term" value="F:ATP binding"/>
    <property type="evidence" value="ECO:0007669"/>
    <property type="project" value="UniProtKB-KW"/>
</dbReference>
<dbReference type="KEGG" id="tmr:Tmar_1973"/>
<reference evidence="8" key="2">
    <citation type="journal article" date="2010" name="Stand. Genomic Sci.">
        <title>Complete genome sequence of Thermaerobacter marianensis type strain (7p75aT).</title>
        <authorList>
            <person name="Han C."/>
            <person name="Gu W."/>
            <person name="Zhang X."/>
            <person name="Lapidus A."/>
            <person name="Nolan M."/>
            <person name="Copeland A."/>
            <person name="Lucas S."/>
            <person name="Glavina Del Rio T."/>
            <person name="Tice H."/>
            <person name="Cheng J."/>
            <person name="Tapia R."/>
            <person name="Goodwin L."/>
            <person name="Pitluck S."/>
            <person name="Pagani I."/>
            <person name="Ivanova N."/>
            <person name="Mavromatis K."/>
            <person name="Mikhailova N."/>
            <person name="Pati A."/>
            <person name="Chen A."/>
            <person name="Palaniappan K."/>
            <person name="Land M."/>
            <person name="Hauser L."/>
            <person name="Chang Y."/>
            <person name="Jeffries C."/>
            <person name="Schneider S."/>
            <person name="Rohde M."/>
            <person name="Goker M."/>
            <person name="Pukall R."/>
            <person name="Woyke T."/>
            <person name="Bristow J."/>
            <person name="Eisen J."/>
            <person name="Markowitz V."/>
            <person name="Hugenholtz P."/>
            <person name="Kyrpides N."/>
            <person name="Klenk H."/>
            <person name="Detter J."/>
        </authorList>
    </citation>
    <scope>NUCLEOTIDE SEQUENCE [LARGE SCALE GENOMIC DNA]</scope>
    <source>
        <strain evidence="8">ATCC 700841 / DSM 12885 / JCM 10246 / 7p75a</strain>
    </source>
</reference>
<dbReference type="AlphaFoldDB" id="E6SJ32"/>
<dbReference type="InterPro" id="IPR003439">
    <property type="entry name" value="ABC_transporter-like_ATP-bd"/>
</dbReference>
<sequence>MTERGHLVQPGASAVNDQGGARDPAPEVPAAVGGGEPARVPAVELRNLYVAYDHRPVLRGVRLTIPPGLLVAFVGPNGAGKSTLFKAILGLVRPAAGSVRIFGEPVAAQRRRIAYVPQRELIDWDFPATVADVVMMGRVPRLGWLRGPGPADRRRVAEALEEVGMAAYARRPLAALSGGQQQRVFIARALAQDADLILLDEPYAGVDAATQEMVRHLLARLRDAGKTILVVDHDLGGIGHYDRVALINGRVVAFGPPAQVMTPERLRETYGGRLTYLDRVARPVPGGMRP</sequence>